<keyword evidence="2" id="KW-1185">Reference proteome</keyword>
<comment type="caution">
    <text evidence="1">The sequence shown here is derived from an EMBL/GenBank/DDBJ whole genome shotgun (WGS) entry which is preliminary data.</text>
</comment>
<reference evidence="2" key="1">
    <citation type="journal article" date="2022" name="Nat. Commun.">
        <title>Chromosome evolution and the genetic basis of agronomically important traits in greater yam.</title>
        <authorList>
            <person name="Bredeson J.V."/>
            <person name="Lyons J.B."/>
            <person name="Oniyinde I.O."/>
            <person name="Okereke N.R."/>
            <person name="Kolade O."/>
            <person name="Nnabue I."/>
            <person name="Nwadili C.O."/>
            <person name="Hribova E."/>
            <person name="Parker M."/>
            <person name="Nwogha J."/>
            <person name="Shu S."/>
            <person name="Carlson J."/>
            <person name="Kariba R."/>
            <person name="Muthemba S."/>
            <person name="Knop K."/>
            <person name="Barton G.J."/>
            <person name="Sherwood A.V."/>
            <person name="Lopez-Montes A."/>
            <person name="Asiedu R."/>
            <person name="Jamnadass R."/>
            <person name="Muchugi A."/>
            <person name="Goodstein D."/>
            <person name="Egesi C.N."/>
            <person name="Featherston J."/>
            <person name="Asfaw A."/>
            <person name="Simpson G.G."/>
            <person name="Dolezel J."/>
            <person name="Hendre P.S."/>
            <person name="Van Deynze A."/>
            <person name="Kumar P.L."/>
            <person name="Obidiegwu J.E."/>
            <person name="Bhattacharjee R."/>
            <person name="Rokhsar D.S."/>
        </authorList>
    </citation>
    <scope>NUCLEOTIDE SEQUENCE [LARGE SCALE GENOMIC DNA]</scope>
    <source>
        <strain evidence="2">cv. TDa95/00328</strain>
    </source>
</reference>
<evidence type="ECO:0000313" key="2">
    <source>
        <dbReference type="Proteomes" id="UP000827976"/>
    </source>
</evidence>
<evidence type="ECO:0000313" key="1">
    <source>
        <dbReference type="EMBL" id="KAH7692269.1"/>
    </source>
</evidence>
<accession>A0ACB7WV42</accession>
<proteinExistence type="predicted"/>
<dbReference type="Proteomes" id="UP000827976">
    <property type="component" value="Chromosome 1"/>
</dbReference>
<dbReference type="EMBL" id="CM037011">
    <property type="protein sequence ID" value="KAH7692269.1"/>
    <property type="molecule type" value="Genomic_DNA"/>
</dbReference>
<protein>
    <submittedName>
        <fullName evidence="1">Uncharacterized protein</fullName>
    </submittedName>
</protein>
<sequence>MVLLTLLAASRLTFISLLKEKHKHDLEGAWRSMASLMKY</sequence>
<name>A0ACB7WV42_DIOAL</name>
<gene>
    <name evidence="1" type="ORF">IHE45_01G054800</name>
</gene>
<organism evidence="1 2">
    <name type="scientific">Dioscorea alata</name>
    <name type="common">Purple yam</name>
    <dbReference type="NCBI Taxonomy" id="55571"/>
    <lineage>
        <taxon>Eukaryota</taxon>
        <taxon>Viridiplantae</taxon>
        <taxon>Streptophyta</taxon>
        <taxon>Embryophyta</taxon>
        <taxon>Tracheophyta</taxon>
        <taxon>Spermatophyta</taxon>
        <taxon>Magnoliopsida</taxon>
        <taxon>Liliopsida</taxon>
        <taxon>Dioscoreales</taxon>
        <taxon>Dioscoreaceae</taxon>
        <taxon>Dioscorea</taxon>
    </lineage>
</organism>